<name>A0ABQ4YBS0_9ASTR</name>
<keyword evidence="3" id="KW-1185">Reference proteome</keyword>
<gene>
    <name evidence="2" type="ORF">Tco_0707214</name>
</gene>
<sequence>MANLKFANTHNMVAFLSKPVESEGFEQIMDFLNANPIRYALTINPTIYTSCIEQFWAIVKAKTINGEVQLQALVDRKKIIVTEASGRSNLQLDDEEGMDCLPNATIFKELTRMGMVKNLDNAGKFLMYPRFVQVFLDKQLEGMQSHKRIYDAPSHTKKIFGNMKRLGKGFSRRETPLFPTTVVQNQAKMGEDEAVNEEMDDNLERVATTATGLDAEQDRSNINKTQSKATPNEPSSLGTSSGGNTLQSGEDRLKLQELMELCTTLQSRVLALETTKTTQANEIDSLKSRVKRLEKKDRKRTHKLKRLYKVGLTARVESFEDEGLGEEDASKHGRRIHDIDADEDITLVNDQDDADMFGVNNLVGDEVVNESEVAAKDVNLSVDEVTLAQALTALKTVSTRPRAKGLVIHEQEQAPTPTVSSQQPSQVKPHDKGKGIMVEELVLEQVKPMKRLEQIRLDEELAFKLQAEEEEERLAKEKAQHVEEVNIAWDPTSRTFTIVGNSCPLTRITSANVVPPKKTTSHSVEPQKPELKVYNRNPKNVKNVGSSKKAKIVKSKNLTTWGSNAIDIPSSSSLVMTSCPDCSLVAGKCYYLKSILHQGAWT</sequence>
<protein>
    <recommendedName>
        <fullName evidence="4">Xylulose kinase-1</fullName>
    </recommendedName>
</protein>
<reference evidence="2" key="2">
    <citation type="submission" date="2022-01" db="EMBL/GenBank/DDBJ databases">
        <authorList>
            <person name="Yamashiro T."/>
            <person name="Shiraishi A."/>
            <person name="Satake H."/>
            <person name="Nakayama K."/>
        </authorList>
    </citation>
    <scope>NUCLEOTIDE SEQUENCE</scope>
</reference>
<dbReference type="Proteomes" id="UP001151760">
    <property type="component" value="Unassembled WGS sequence"/>
</dbReference>
<evidence type="ECO:0000313" key="3">
    <source>
        <dbReference type="Proteomes" id="UP001151760"/>
    </source>
</evidence>
<organism evidence="2 3">
    <name type="scientific">Tanacetum coccineum</name>
    <dbReference type="NCBI Taxonomy" id="301880"/>
    <lineage>
        <taxon>Eukaryota</taxon>
        <taxon>Viridiplantae</taxon>
        <taxon>Streptophyta</taxon>
        <taxon>Embryophyta</taxon>
        <taxon>Tracheophyta</taxon>
        <taxon>Spermatophyta</taxon>
        <taxon>Magnoliopsida</taxon>
        <taxon>eudicotyledons</taxon>
        <taxon>Gunneridae</taxon>
        <taxon>Pentapetalae</taxon>
        <taxon>asterids</taxon>
        <taxon>campanulids</taxon>
        <taxon>Asterales</taxon>
        <taxon>Asteraceae</taxon>
        <taxon>Asteroideae</taxon>
        <taxon>Anthemideae</taxon>
        <taxon>Anthemidinae</taxon>
        <taxon>Tanacetum</taxon>
    </lineage>
</organism>
<evidence type="ECO:0000313" key="2">
    <source>
        <dbReference type="EMBL" id="GJS74373.1"/>
    </source>
</evidence>
<feature type="compositionally biased region" description="Polar residues" evidence="1">
    <location>
        <begin position="413"/>
        <end position="426"/>
    </location>
</feature>
<feature type="region of interest" description="Disordered" evidence="1">
    <location>
        <begin position="210"/>
        <end position="248"/>
    </location>
</feature>
<accession>A0ABQ4YBS0</accession>
<dbReference type="EMBL" id="BQNB010010226">
    <property type="protein sequence ID" value="GJS74373.1"/>
    <property type="molecule type" value="Genomic_DNA"/>
</dbReference>
<comment type="caution">
    <text evidence="2">The sequence shown here is derived from an EMBL/GenBank/DDBJ whole genome shotgun (WGS) entry which is preliminary data.</text>
</comment>
<evidence type="ECO:0000256" key="1">
    <source>
        <dbReference type="SAM" id="MobiDB-lite"/>
    </source>
</evidence>
<reference evidence="2" key="1">
    <citation type="journal article" date="2022" name="Int. J. Mol. Sci.">
        <title>Draft Genome of Tanacetum Coccineum: Genomic Comparison of Closely Related Tanacetum-Family Plants.</title>
        <authorList>
            <person name="Yamashiro T."/>
            <person name="Shiraishi A."/>
            <person name="Nakayama K."/>
            <person name="Satake H."/>
        </authorList>
    </citation>
    <scope>NUCLEOTIDE SEQUENCE</scope>
</reference>
<feature type="compositionally biased region" description="Low complexity" evidence="1">
    <location>
        <begin position="235"/>
        <end position="248"/>
    </location>
</feature>
<feature type="region of interest" description="Disordered" evidence="1">
    <location>
        <begin position="412"/>
        <end position="431"/>
    </location>
</feature>
<evidence type="ECO:0008006" key="4">
    <source>
        <dbReference type="Google" id="ProtNLM"/>
    </source>
</evidence>
<proteinExistence type="predicted"/>
<feature type="compositionally biased region" description="Polar residues" evidence="1">
    <location>
        <begin position="222"/>
        <end position="234"/>
    </location>
</feature>